<dbReference type="NCBIfam" id="NF007297">
    <property type="entry name" value="PRK09775.1"/>
    <property type="match status" value="1"/>
</dbReference>
<name>A0AA46SU11_9XANT</name>
<comment type="similarity">
    <text evidence="1">Belongs to the HipA Ser/Thr kinase family.</text>
</comment>
<dbReference type="PANTHER" id="PTHR37419">
    <property type="entry name" value="SERINE/THREONINE-PROTEIN KINASE TOXIN HIPA"/>
    <property type="match status" value="1"/>
</dbReference>
<dbReference type="InterPro" id="IPR052028">
    <property type="entry name" value="HipA_Ser/Thr_kinase"/>
</dbReference>
<evidence type="ECO:0000256" key="3">
    <source>
        <dbReference type="ARBA" id="ARBA00022777"/>
    </source>
</evidence>
<evidence type="ECO:0000313" key="6">
    <source>
        <dbReference type="Proteomes" id="UP001164392"/>
    </source>
</evidence>
<accession>A0AA46SU11</accession>
<feature type="domain" description="HipA-like C-terminal" evidence="4">
    <location>
        <begin position="218"/>
        <end position="437"/>
    </location>
</feature>
<dbReference type="GO" id="GO:0004674">
    <property type="term" value="F:protein serine/threonine kinase activity"/>
    <property type="evidence" value="ECO:0007669"/>
    <property type="project" value="TreeGrafter"/>
</dbReference>
<proteinExistence type="inferred from homology"/>
<protein>
    <submittedName>
        <fullName evidence="5">Type II toxin-antitoxin system HipA family toxin YjjJ</fullName>
    </submittedName>
</protein>
<keyword evidence="3" id="KW-0418">Kinase</keyword>
<evidence type="ECO:0000256" key="2">
    <source>
        <dbReference type="ARBA" id="ARBA00022679"/>
    </source>
</evidence>
<gene>
    <name evidence="5" type="primary">yjjJ</name>
    <name evidence="5" type="ORF">NG824_18925</name>
</gene>
<sequence>MSEARLRDLIAFLRHEGAATTPGIAAAFGISQPTVSRLLSAAGDQVLRIGKARATRYALSRTLGRAGRRWPLFRLRPDGRAETLGDLHAMHGDGFLFVPQDARPVLVHSEFADGVFPGLPWFLDDQRPRGFLGRVFARRAADDIGAPEDLQRWQPDDVVLSLLRHGDDQPGDLVLGEFALQRAQQAALQPADALEKAQRSQHYPQRANAVLRGEAVGSSAGGEQPKFTAILHTEGGYTPVIVKFSERAGTPAAQRWSELLRCEHLASDILRAHGIAAAESELLESDGRVFLQSTRFDRTSVLGRRGFVSLAAVDAAYFGHGRIDWWSFAPQLQREGWLSDADAQRLRVCGWFGALIGNNDMHLGNAGLMLGDVLPLALAPIYDMLPMAFRPAASGEVVERAYVLPLPTPDQREDWRAAAGMAAQFWERVIDDAHMSAAFHSIARDALAQLTRALPRIG</sequence>
<reference evidence="5" key="1">
    <citation type="submission" date="2022-06" db="EMBL/GenBank/DDBJ databases">
        <title>Dynamics of rice microbiomes reveals core vertical transmitted seed endophytes.</title>
        <authorList>
            <person name="Liao K."/>
            <person name="Zhang X."/>
        </authorList>
    </citation>
    <scope>NUCLEOTIDE SEQUENCE</scope>
    <source>
        <strain evidence="5">JR3-14</strain>
    </source>
</reference>
<dbReference type="AlphaFoldDB" id="A0AA46SU11"/>
<keyword evidence="2" id="KW-0808">Transferase</keyword>
<organism evidence="5 6">
    <name type="scientific">Xanthomonas sacchari</name>
    <dbReference type="NCBI Taxonomy" id="56458"/>
    <lineage>
        <taxon>Bacteria</taxon>
        <taxon>Pseudomonadati</taxon>
        <taxon>Pseudomonadota</taxon>
        <taxon>Gammaproteobacteria</taxon>
        <taxon>Lysobacterales</taxon>
        <taxon>Lysobacteraceae</taxon>
        <taxon>Xanthomonas</taxon>
    </lineage>
</organism>
<dbReference type="Pfam" id="PF07804">
    <property type="entry name" value="HipA_C"/>
    <property type="match status" value="1"/>
</dbReference>
<dbReference type="InterPro" id="IPR012893">
    <property type="entry name" value="HipA-like_C"/>
</dbReference>
<dbReference type="Proteomes" id="UP001164392">
    <property type="component" value="Chromosome"/>
</dbReference>
<evidence type="ECO:0000313" key="5">
    <source>
        <dbReference type="EMBL" id="UYK88519.1"/>
    </source>
</evidence>
<evidence type="ECO:0000256" key="1">
    <source>
        <dbReference type="ARBA" id="ARBA00010164"/>
    </source>
</evidence>
<evidence type="ECO:0000259" key="4">
    <source>
        <dbReference type="Pfam" id="PF07804"/>
    </source>
</evidence>
<dbReference type="RefSeq" id="WP_267092990.1">
    <property type="nucleotide sequence ID" value="NZ_CP099534.1"/>
</dbReference>
<dbReference type="PANTHER" id="PTHR37419:SF8">
    <property type="entry name" value="TOXIN YJJJ"/>
    <property type="match status" value="1"/>
</dbReference>
<dbReference type="EMBL" id="CP099534">
    <property type="protein sequence ID" value="UYK88519.1"/>
    <property type="molecule type" value="Genomic_DNA"/>
</dbReference>
<dbReference type="GO" id="GO:0005829">
    <property type="term" value="C:cytosol"/>
    <property type="evidence" value="ECO:0007669"/>
    <property type="project" value="TreeGrafter"/>
</dbReference>